<dbReference type="PANTHER" id="PTHR40020">
    <property type="entry name" value="CYTOCHROME C OXIDASE ASSEMBLY FACTOR 2"/>
    <property type="match status" value="1"/>
</dbReference>
<dbReference type="OrthoDB" id="5410040at2759"/>
<feature type="compositionally biased region" description="Basic and acidic residues" evidence="1">
    <location>
        <begin position="87"/>
        <end position="97"/>
    </location>
</feature>
<keyword evidence="2" id="KW-1133">Transmembrane helix</keyword>
<name>A0A9W9CWU4_9PEZI</name>
<proteinExistence type="predicted"/>
<accession>A0A9W9CWU4</accession>
<comment type="caution">
    <text evidence="3">The sequence shown here is derived from an EMBL/GenBank/DDBJ whole genome shotgun (WGS) entry which is preliminary data.</text>
</comment>
<dbReference type="GO" id="GO:0033617">
    <property type="term" value="P:mitochondrial respiratory chain complex IV assembly"/>
    <property type="evidence" value="ECO:0007669"/>
    <property type="project" value="TreeGrafter"/>
</dbReference>
<evidence type="ECO:0000256" key="1">
    <source>
        <dbReference type="SAM" id="MobiDB-lite"/>
    </source>
</evidence>
<keyword evidence="4" id="KW-1185">Reference proteome</keyword>
<dbReference type="AlphaFoldDB" id="A0A9W9CWU4"/>
<evidence type="ECO:0000313" key="4">
    <source>
        <dbReference type="Proteomes" id="UP001140453"/>
    </source>
</evidence>
<dbReference type="GO" id="GO:0005759">
    <property type="term" value="C:mitochondrial matrix"/>
    <property type="evidence" value="ECO:0007669"/>
    <property type="project" value="TreeGrafter"/>
</dbReference>
<feature type="compositionally biased region" description="Polar residues" evidence="1">
    <location>
        <begin position="112"/>
        <end position="125"/>
    </location>
</feature>
<evidence type="ECO:0000256" key="2">
    <source>
        <dbReference type="SAM" id="Phobius"/>
    </source>
</evidence>
<evidence type="ECO:0000313" key="3">
    <source>
        <dbReference type="EMBL" id="KAJ4390575.1"/>
    </source>
</evidence>
<gene>
    <name evidence="3" type="ORF">N0V93_004171</name>
</gene>
<dbReference type="EMBL" id="JAPEVB010000003">
    <property type="protein sequence ID" value="KAJ4390575.1"/>
    <property type="molecule type" value="Genomic_DNA"/>
</dbReference>
<feature type="transmembrane region" description="Helical" evidence="2">
    <location>
        <begin position="12"/>
        <end position="34"/>
    </location>
</feature>
<keyword evidence="2" id="KW-0472">Membrane</keyword>
<sequence length="125" mass="13882">MPPPHLHPRSRMTSSLFATTMVASFFVVGLPHVLPCPAPRIIYADGEIIQDENGRKRRRRRPVSQEPEVQNGVVQFNNIAQDDLVDQEGRKGRRECPVPKPSGKVGELLGFKTTNNNDTKAHGSS</sequence>
<dbReference type="Proteomes" id="UP001140453">
    <property type="component" value="Unassembled WGS sequence"/>
</dbReference>
<reference evidence="3" key="1">
    <citation type="submission" date="2022-10" db="EMBL/GenBank/DDBJ databases">
        <title>Tapping the CABI collections for fungal endophytes: first genome assemblies for Collariella, Neodidymelliopsis, Ascochyta clinopodiicola, Didymella pomorum, Didymosphaeria variabile, Neocosmospora piperis and Neocucurbitaria cava.</title>
        <authorList>
            <person name="Hill R."/>
        </authorList>
    </citation>
    <scope>NUCLEOTIDE SEQUENCE</scope>
    <source>
        <strain evidence="3">IMI 355082</strain>
    </source>
</reference>
<feature type="region of interest" description="Disordered" evidence="1">
    <location>
        <begin position="46"/>
        <end position="125"/>
    </location>
</feature>
<protein>
    <submittedName>
        <fullName evidence="3">Uncharacterized protein</fullName>
    </submittedName>
</protein>
<dbReference type="PANTHER" id="PTHR40020:SF1">
    <property type="entry name" value="CYTOCHROME C OXIDASE ASSEMBLY FACTOR 2"/>
    <property type="match status" value="1"/>
</dbReference>
<keyword evidence="2" id="KW-0812">Transmembrane</keyword>
<organism evidence="3 4">
    <name type="scientific">Gnomoniopsis smithogilvyi</name>
    <dbReference type="NCBI Taxonomy" id="1191159"/>
    <lineage>
        <taxon>Eukaryota</taxon>
        <taxon>Fungi</taxon>
        <taxon>Dikarya</taxon>
        <taxon>Ascomycota</taxon>
        <taxon>Pezizomycotina</taxon>
        <taxon>Sordariomycetes</taxon>
        <taxon>Sordariomycetidae</taxon>
        <taxon>Diaporthales</taxon>
        <taxon>Gnomoniaceae</taxon>
        <taxon>Gnomoniopsis</taxon>
    </lineage>
</organism>